<name>A0A2I0II81_PUNGR</name>
<dbReference type="STRING" id="22663.A0A2I0II81"/>
<protein>
    <submittedName>
        <fullName evidence="2">Uncharacterized protein</fullName>
    </submittedName>
</protein>
<evidence type="ECO:0000313" key="2">
    <source>
        <dbReference type="EMBL" id="PKI43719.1"/>
    </source>
</evidence>
<evidence type="ECO:0000313" key="3">
    <source>
        <dbReference type="Proteomes" id="UP000233551"/>
    </source>
</evidence>
<dbReference type="AlphaFoldDB" id="A0A2I0II81"/>
<evidence type="ECO:0000256" key="1">
    <source>
        <dbReference type="SAM" id="MobiDB-lite"/>
    </source>
</evidence>
<comment type="caution">
    <text evidence="2">The sequence shown here is derived from an EMBL/GenBank/DDBJ whole genome shotgun (WGS) entry which is preliminary data.</text>
</comment>
<feature type="region of interest" description="Disordered" evidence="1">
    <location>
        <begin position="67"/>
        <end position="93"/>
    </location>
</feature>
<proteinExistence type="predicted"/>
<keyword evidence="3" id="KW-1185">Reference proteome</keyword>
<dbReference type="Proteomes" id="UP000233551">
    <property type="component" value="Unassembled WGS sequence"/>
</dbReference>
<gene>
    <name evidence="2" type="ORF">CRG98_035918</name>
</gene>
<sequence>MKIKIFWGWRVPPAATSPPPRLLVAFEAVSDLEREGVATGDLRGGGVIVDNWDLSILVEGSLAGGQPSLSKVASGHRNHKRPQRQRGCRPLPPPPEFILFLPTGGQQKKKKEAETVRLGYTNGKGHSVWLGPLFNSLRVSRDNGREGGIAKTGSSVVCKRWQSATTSIRTVNQSPWIMYFPERGNLCYFYDPSHREAYSRELPELQESREIRPAIVAISTRQSGATEWTRVNYSSRLPFGSTMWNRLVFSNGVFYCLCPKGWLGVFDPKERTWGVLVTPPKCPNDLFARNSWKGKFMAVHNKGDILVVYTCCRQNQHVFRLDRRNSR</sequence>
<dbReference type="EMBL" id="PGOL01002996">
    <property type="protein sequence ID" value="PKI43719.1"/>
    <property type="molecule type" value="Genomic_DNA"/>
</dbReference>
<feature type="compositionally biased region" description="Basic residues" evidence="1">
    <location>
        <begin position="74"/>
        <end position="87"/>
    </location>
</feature>
<reference evidence="2 3" key="1">
    <citation type="submission" date="2017-11" db="EMBL/GenBank/DDBJ databases">
        <title>De-novo sequencing of pomegranate (Punica granatum L.) genome.</title>
        <authorList>
            <person name="Akparov Z."/>
            <person name="Amiraslanov A."/>
            <person name="Hajiyeva S."/>
            <person name="Abbasov M."/>
            <person name="Kaur K."/>
            <person name="Hamwieh A."/>
            <person name="Solovyev V."/>
            <person name="Salamov A."/>
            <person name="Braich B."/>
            <person name="Kosarev P."/>
            <person name="Mahmoud A."/>
            <person name="Hajiyev E."/>
            <person name="Babayeva S."/>
            <person name="Izzatullayeva V."/>
            <person name="Mammadov A."/>
            <person name="Mammadov A."/>
            <person name="Sharifova S."/>
            <person name="Ojaghi J."/>
            <person name="Eynullazada K."/>
            <person name="Bayramov B."/>
            <person name="Abdulazimova A."/>
            <person name="Shahmuradov I."/>
        </authorList>
    </citation>
    <scope>NUCLEOTIDE SEQUENCE [LARGE SCALE GENOMIC DNA]</scope>
    <source>
        <strain evidence="3">cv. AG2017</strain>
        <tissue evidence="2">Leaf</tissue>
    </source>
</reference>
<organism evidence="2 3">
    <name type="scientific">Punica granatum</name>
    <name type="common">Pomegranate</name>
    <dbReference type="NCBI Taxonomy" id="22663"/>
    <lineage>
        <taxon>Eukaryota</taxon>
        <taxon>Viridiplantae</taxon>
        <taxon>Streptophyta</taxon>
        <taxon>Embryophyta</taxon>
        <taxon>Tracheophyta</taxon>
        <taxon>Spermatophyta</taxon>
        <taxon>Magnoliopsida</taxon>
        <taxon>eudicotyledons</taxon>
        <taxon>Gunneridae</taxon>
        <taxon>Pentapetalae</taxon>
        <taxon>rosids</taxon>
        <taxon>malvids</taxon>
        <taxon>Myrtales</taxon>
        <taxon>Lythraceae</taxon>
        <taxon>Punica</taxon>
    </lineage>
</organism>
<accession>A0A2I0II81</accession>